<protein>
    <recommendedName>
        <fullName evidence="4">PEP-CTERM sorting domain-containing protein</fullName>
    </recommendedName>
</protein>
<feature type="chain" id="PRO_5045405917" description="PEP-CTERM sorting domain-containing protein" evidence="1">
    <location>
        <begin position="26"/>
        <end position="318"/>
    </location>
</feature>
<feature type="signal peptide" evidence="1">
    <location>
        <begin position="1"/>
        <end position="25"/>
    </location>
</feature>
<reference evidence="2 3" key="1">
    <citation type="submission" date="2022-07" db="EMBL/GenBank/DDBJ databases">
        <title>Methylomonas rivi sp. nov., Methylomonas rosea sp. nov., Methylomonas aureus sp. nov. and Methylomonas subterranea sp. nov., four novel methanotrophs isolated from a freshwater creek and the deep terrestrial subsurface.</title>
        <authorList>
            <person name="Abin C."/>
            <person name="Sankaranarayanan K."/>
            <person name="Garner C."/>
            <person name="Sindelar R."/>
            <person name="Kotary K."/>
            <person name="Garner R."/>
            <person name="Barclay S."/>
            <person name="Lawson P."/>
            <person name="Krumholz L."/>
        </authorList>
    </citation>
    <scope>NUCLEOTIDE SEQUENCE [LARGE SCALE GENOMIC DNA]</scope>
    <source>
        <strain evidence="2 3">WSC-6</strain>
    </source>
</reference>
<comment type="caution">
    <text evidence="2">The sequence shown here is derived from an EMBL/GenBank/DDBJ whole genome shotgun (WGS) entry which is preliminary data.</text>
</comment>
<evidence type="ECO:0000313" key="3">
    <source>
        <dbReference type="Proteomes" id="UP001524586"/>
    </source>
</evidence>
<keyword evidence="1" id="KW-0732">Signal</keyword>
<proteinExistence type="predicted"/>
<name>A0ABT1U6U5_9GAMM</name>
<keyword evidence="3" id="KW-1185">Reference proteome</keyword>
<sequence>MQKTKLAKAISLTIASLAMSSAASASTTMYNMNNFGGLNGNTDGWVWSDPANTGLGGSAGTTPLGAAGPNVAANTTLGTPAGGNLVNYNSATRAANFVGTASPSTTPFGFNATSSLNWGIQLTSAGDSGQISAADSLARYGVAAEIDTGGGAWQDNVTPTGWKHQTDIGLIVSDVTQVVHINLATLGNLTPSTFSTFGVTVFEGMDTSTASYSHHGSWNNPAAGKLFTADNPFGTVGLTNIGYSNNVTASEDFSFIAQAGQVYTLYLGGYNFSKWNTGLDNYLMNVTTSPVPVPGAVWLFGSAIAGMVGFGRRKAVAA</sequence>
<evidence type="ECO:0000256" key="1">
    <source>
        <dbReference type="SAM" id="SignalP"/>
    </source>
</evidence>
<accession>A0ABT1U6U5</accession>
<gene>
    <name evidence="2" type="ORF">NP596_14020</name>
</gene>
<dbReference type="Proteomes" id="UP001524586">
    <property type="component" value="Unassembled WGS sequence"/>
</dbReference>
<evidence type="ECO:0000313" key="2">
    <source>
        <dbReference type="EMBL" id="MCQ8129577.1"/>
    </source>
</evidence>
<dbReference type="EMBL" id="JANIBK010000082">
    <property type="protein sequence ID" value="MCQ8129577.1"/>
    <property type="molecule type" value="Genomic_DNA"/>
</dbReference>
<organism evidence="2 3">
    <name type="scientific">Methylomonas rivi</name>
    <dbReference type="NCBI Taxonomy" id="2952226"/>
    <lineage>
        <taxon>Bacteria</taxon>
        <taxon>Pseudomonadati</taxon>
        <taxon>Pseudomonadota</taxon>
        <taxon>Gammaproteobacteria</taxon>
        <taxon>Methylococcales</taxon>
        <taxon>Methylococcaceae</taxon>
        <taxon>Methylomonas</taxon>
    </lineage>
</organism>
<dbReference type="RefSeq" id="WP_256616011.1">
    <property type="nucleotide sequence ID" value="NZ_JANIBK010000082.1"/>
</dbReference>
<evidence type="ECO:0008006" key="4">
    <source>
        <dbReference type="Google" id="ProtNLM"/>
    </source>
</evidence>